<sequence>MSLPSPPTLPSDTIIDNQQSQPIVEISIDTTTISDDEQHIKTIAQEYHQLMTPSTSHTPNTVSGDNTPHSRASLSDDAPSPSRMSTSSQSSFSSNEGGYQLYDGPHPSSHQQQHPAYPQRPQSIAPLNLEHLKPVPQKSEDWAALIDTPASPIERYHSGMMMMPPLPPPVIGGPPSSGSAGPQPSSPSQSQAVPQPRGMAMTMPSGAAYTDSPGPESSADYMQHVSQQQQYQHQQQQYYHMQQAQTDPGPRQQQQYQQQHLPYPHQQGHLPYQHHQHHNSTPSFQGASDIADASQFDSSTAATGSAAHTASGKSYRKSWSASETLDTYGTLTPPRMNLDNYRGSTASSSRGSLNSKPSSVAMSVSLLTDAAILAKYRDTAIKTNDAAIQLSFAKYLLEIGDPSSTYEPVVEENNNTDPAAALPPRPLSVGSNNSPPSSAPSSPATGPQDPKTGKKQLILEGVYWIDRLAKEGHPEAQFIRGTWYEEGMYLTKKNADKALRWFQSSSKGDYGPAHYKVAYFCEKKKDNNKAVMVYKKAAIHNDVPANHRLAMVYLYGDLGQSQNMKAGLQYLKRAASFATEAAPMSPYVLGLILSRDYSNQLKIPDDIAFPDDGEALEWFRKSAQLGYGPANYKLGYCYEYGSLGCMIDPFLSIQHYERAAMGSDGNGEAEMALSGWYLSGADNCFAADDRLAFHYASQAAEKNLPKAQYAMGYYHEVGISVPIDLEKAMEFYKRAAENGNNDAKKRLEEQSAKFTPLGHKNSIKRMKNGRKSGPKDGSCTIM</sequence>
<evidence type="ECO:0000313" key="4">
    <source>
        <dbReference type="Proteomes" id="UP001194696"/>
    </source>
</evidence>
<dbReference type="SMART" id="SM00671">
    <property type="entry name" value="SEL1"/>
    <property type="match status" value="7"/>
</dbReference>
<evidence type="ECO:0008006" key="5">
    <source>
        <dbReference type="Google" id="ProtNLM"/>
    </source>
</evidence>
<feature type="compositionally biased region" description="Polar residues" evidence="2">
    <location>
        <begin position="51"/>
        <end position="73"/>
    </location>
</feature>
<feature type="compositionally biased region" description="Polar residues" evidence="2">
    <location>
        <begin position="342"/>
        <end position="358"/>
    </location>
</feature>
<dbReference type="PANTHER" id="PTHR46430">
    <property type="entry name" value="PROTEIN SKT5-RELATED"/>
    <property type="match status" value="1"/>
</dbReference>
<dbReference type="Pfam" id="PF08238">
    <property type="entry name" value="Sel1"/>
    <property type="match status" value="7"/>
</dbReference>
<feature type="compositionally biased region" description="Polar residues" evidence="2">
    <location>
        <begin position="14"/>
        <end position="33"/>
    </location>
</feature>
<keyword evidence="1" id="KW-0677">Repeat</keyword>
<dbReference type="InterPro" id="IPR051726">
    <property type="entry name" value="Chitin_Synth_Reg"/>
</dbReference>
<accession>A0ABQ7KAI3</accession>
<evidence type="ECO:0000313" key="3">
    <source>
        <dbReference type="EMBL" id="KAG0295117.1"/>
    </source>
</evidence>
<dbReference type="PANTHER" id="PTHR46430:SF2">
    <property type="entry name" value="CHITIN SYNTHASE REGULATORY FACTOR 4"/>
    <property type="match status" value="1"/>
</dbReference>
<feature type="region of interest" description="Disordered" evidence="2">
    <location>
        <begin position="158"/>
        <end position="288"/>
    </location>
</feature>
<feature type="compositionally biased region" description="Basic residues" evidence="2">
    <location>
        <begin position="761"/>
        <end position="772"/>
    </location>
</feature>
<feature type="region of interest" description="Disordered" evidence="2">
    <location>
        <begin position="750"/>
        <end position="782"/>
    </location>
</feature>
<feature type="region of interest" description="Disordered" evidence="2">
    <location>
        <begin position="329"/>
        <end position="358"/>
    </location>
</feature>
<keyword evidence="4" id="KW-1185">Reference proteome</keyword>
<evidence type="ECO:0000256" key="2">
    <source>
        <dbReference type="SAM" id="MobiDB-lite"/>
    </source>
</evidence>
<dbReference type="Gene3D" id="1.25.40.10">
    <property type="entry name" value="Tetratricopeptide repeat domain"/>
    <property type="match status" value="2"/>
</dbReference>
<feature type="region of interest" description="Disordered" evidence="2">
    <location>
        <begin position="1"/>
        <end position="121"/>
    </location>
</feature>
<dbReference type="EMBL" id="JAAAIM010000095">
    <property type="protein sequence ID" value="KAG0295117.1"/>
    <property type="molecule type" value="Genomic_DNA"/>
</dbReference>
<gene>
    <name evidence="3" type="ORF">BGZ96_012504</name>
</gene>
<feature type="compositionally biased region" description="Polar residues" evidence="2">
    <location>
        <begin position="407"/>
        <end position="417"/>
    </location>
</feature>
<feature type="compositionally biased region" description="Low complexity" evidence="2">
    <location>
        <begin position="173"/>
        <end position="196"/>
    </location>
</feature>
<feature type="compositionally biased region" description="Low complexity" evidence="2">
    <location>
        <begin position="431"/>
        <end position="444"/>
    </location>
</feature>
<feature type="region of interest" description="Disordered" evidence="2">
    <location>
        <begin position="407"/>
        <end position="453"/>
    </location>
</feature>
<evidence type="ECO:0000256" key="1">
    <source>
        <dbReference type="ARBA" id="ARBA00022737"/>
    </source>
</evidence>
<proteinExistence type="predicted"/>
<protein>
    <recommendedName>
        <fullName evidence="5">HCP-like protein</fullName>
    </recommendedName>
</protein>
<feature type="compositionally biased region" description="Low complexity" evidence="2">
    <location>
        <begin position="80"/>
        <end position="94"/>
    </location>
</feature>
<dbReference type="InterPro" id="IPR006597">
    <property type="entry name" value="Sel1-like"/>
</dbReference>
<feature type="compositionally biased region" description="Low complexity" evidence="2">
    <location>
        <begin position="223"/>
        <end position="271"/>
    </location>
</feature>
<name>A0ABQ7KAI3_9FUNG</name>
<comment type="caution">
    <text evidence="3">The sequence shown here is derived from an EMBL/GenBank/DDBJ whole genome shotgun (WGS) entry which is preliminary data.</text>
</comment>
<reference evidence="3 4" key="1">
    <citation type="journal article" date="2020" name="Fungal Divers.">
        <title>Resolving the Mortierellaceae phylogeny through synthesis of multi-gene phylogenetics and phylogenomics.</title>
        <authorList>
            <person name="Vandepol N."/>
            <person name="Liber J."/>
            <person name="Desiro A."/>
            <person name="Na H."/>
            <person name="Kennedy M."/>
            <person name="Barry K."/>
            <person name="Grigoriev I.V."/>
            <person name="Miller A.N."/>
            <person name="O'Donnell K."/>
            <person name="Stajich J.E."/>
            <person name="Bonito G."/>
        </authorList>
    </citation>
    <scope>NUCLEOTIDE SEQUENCE [LARGE SCALE GENOMIC DNA]</scope>
    <source>
        <strain evidence="3 4">AD045</strain>
    </source>
</reference>
<dbReference type="InterPro" id="IPR011990">
    <property type="entry name" value="TPR-like_helical_dom_sf"/>
</dbReference>
<dbReference type="Proteomes" id="UP001194696">
    <property type="component" value="Unassembled WGS sequence"/>
</dbReference>
<organism evidence="3 4">
    <name type="scientific">Linnemannia gamsii</name>
    <dbReference type="NCBI Taxonomy" id="64522"/>
    <lineage>
        <taxon>Eukaryota</taxon>
        <taxon>Fungi</taxon>
        <taxon>Fungi incertae sedis</taxon>
        <taxon>Mucoromycota</taxon>
        <taxon>Mortierellomycotina</taxon>
        <taxon>Mortierellomycetes</taxon>
        <taxon>Mortierellales</taxon>
        <taxon>Mortierellaceae</taxon>
        <taxon>Linnemannia</taxon>
    </lineage>
</organism>
<dbReference type="SUPFAM" id="SSF81901">
    <property type="entry name" value="HCP-like"/>
    <property type="match status" value="2"/>
</dbReference>